<dbReference type="PROSITE" id="PS50294">
    <property type="entry name" value="WD_REPEATS_REGION"/>
    <property type="match status" value="14"/>
</dbReference>
<sequence>MPRPEGPLDDDGSALTQLAAGLRQLRQQAGTPPYRQLARHAHYSSTTLADAAAGRRLPSLAVTLAYVRACGGDAAEWKERWHRAAAETATAETTQPPPSHTAAGQGRDCPYFGLATFQPEDAEWFFGREELTADLEARIHAHRFLAVFGASGTGKSSLLRAGLLPRLGGTTAGTPPAARPADWRTVLMVPGPHPLEECAARLGALGSGPAAAVHAELLRDPRALHLTALHLTAGDRPGAELLLVVDQFEEVFTLCTDPSERAAFIAALVTAAGAANSRTRVVLGVRADFYARCAEHPELVAALRDAQLLVGPMTTDELRRAVTGPATRAGCTVEGALLARLVGDAAGQPNVLPLMSHALRETWRRRRGTTLTENGYLAAGGLRQALAQSAETVYRTLTPRQAATARSVLLQLIALGDGTEDTRRRVPRADLATDPGAGAVLDVLADARLLTLDATTVEITHEALIGAWPRLSGWIAEDRAGLLVHQQLNEATAVWERERRDPGTLLRGARLTEAAEWAGRQRSLPLGDRARAFLTASVRHHRRTARLRRAAVSTLAVLALLATGTAVWAAQQRSTARSERVQAVAEQLLAQAGQTRAIDPSLAAELDLASYRTRPSREAATGLIDSQNVPLSTPLTGHTQAVYAVAFSPDGHTLATGAGDDTIRLWDLTDPGHPTALGQPLRGHTNWVYWLQFSPDGRTLASASRDRTARLWNVTDPTHPKPWGPPLTGHTGYVFSVSFSGDGRTLVTASYDHTLRLWDVSDPAHPQPLGAPLTGHAGSVASAAFSPDGRTVASAGHDHTIRLWNVTAPGHPLWAAPLTGHSAAVYAVAFSPDGRTLASVSDDRTVRLWDVADPAHPHSLGRPLTGHTNTLLAVAFSPDGRTLATGGADHTIRLWDVTDPAHATQLGQPLLGHTGFVNWLAFSPDGRTLASASDDHTVRLWSLPRTAMTGHTDTVNAIAYAPDGRTLASAAGDGTVRLWNLTDPAQPHPWGPPLDTRAGAATRVAFSPDGRTLAALSDDHAVRLWDVADPAAPRLLGKLAVGGTDSVDALAFAPRGALLATGDSGNRLRLWDVADPTRPAAVGPVLTGGISTVVWAGFSPDGRLLADTSYDDKVRLWDMADPAHPRPLPSIATGDTGGLLGAAFAPDGNALATAGVGHTVQLWDLRRPARPEPLGQPLIGHTEAVDSVAFSPDGRTLASAGDDRTIRLWDVSAPARAVPVRTAMTAGHTGPVTAVAYSPDGHTLASAGADHTVQTSALDVGQAVTRVCATTRDTLTPQQWRQDVPEAGYQAPCGR</sequence>
<feature type="repeat" description="WD" evidence="3">
    <location>
        <begin position="681"/>
        <end position="714"/>
    </location>
</feature>
<feature type="repeat" description="WD" evidence="3">
    <location>
        <begin position="864"/>
        <end position="905"/>
    </location>
</feature>
<keyword evidence="1 3" id="KW-0853">WD repeat</keyword>
<dbReference type="InterPro" id="IPR001387">
    <property type="entry name" value="Cro/C1-type_HTH"/>
</dbReference>
<dbReference type="InterPro" id="IPR020472">
    <property type="entry name" value="WD40_PAC1"/>
</dbReference>
<dbReference type="RefSeq" id="WP_202237884.1">
    <property type="nucleotide sequence ID" value="NZ_AP018365.1"/>
</dbReference>
<evidence type="ECO:0000256" key="1">
    <source>
        <dbReference type="ARBA" id="ARBA00022574"/>
    </source>
</evidence>
<feature type="repeat" description="WD" evidence="3">
    <location>
        <begin position="1225"/>
        <end position="1254"/>
    </location>
</feature>
<evidence type="ECO:0000256" key="4">
    <source>
        <dbReference type="SAM" id="MobiDB-lite"/>
    </source>
</evidence>
<evidence type="ECO:0000313" key="6">
    <source>
        <dbReference type="EMBL" id="BBB02023.1"/>
    </source>
</evidence>
<feature type="repeat" description="WD" evidence="3">
    <location>
        <begin position="773"/>
        <end position="806"/>
    </location>
</feature>
<feature type="repeat" description="WD" evidence="3">
    <location>
        <begin position="818"/>
        <end position="859"/>
    </location>
</feature>
<feature type="domain" description="HTH cro/C1-type" evidence="5">
    <location>
        <begin position="21"/>
        <end position="77"/>
    </location>
</feature>
<dbReference type="SUPFAM" id="SSF50978">
    <property type="entry name" value="WD40 repeat-like"/>
    <property type="match status" value="2"/>
</dbReference>
<dbReference type="InterPro" id="IPR049052">
    <property type="entry name" value="nSTAND1"/>
</dbReference>
<accession>A0A7U3V0B4</accession>
<gene>
    <name evidence="6" type="ORF">RVR_9714</name>
</gene>
<reference evidence="6 7" key="1">
    <citation type="journal article" date="2010" name="J. Bacteriol.">
        <title>Biochemical characterization of a novel indole prenyltransferase from Streptomyces sp. SN-593.</title>
        <authorList>
            <person name="Takahashi S."/>
            <person name="Takagi H."/>
            <person name="Toyoda A."/>
            <person name="Uramoto M."/>
            <person name="Nogawa T."/>
            <person name="Ueki M."/>
            <person name="Sakaki Y."/>
            <person name="Osada H."/>
        </authorList>
    </citation>
    <scope>NUCLEOTIDE SEQUENCE [LARGE SCALE GENOMIC DNA]</scope>
    <source>
        <strain evidence="6 7">SN-593</strain>
    </source>
</reference>
<dbReference type="PANTHER" id="PTHR22847">
    <property type="entry name" value="WD40 REPEAT PROTEIN"/>
    <property type="match status" value="1"/>
</dbReference>
<dbReference type="PANTHER" id="PTHR22847:SF637">
    <property type="entry name" value="WD REPEAT DOMAIN 5B"/>
    <property type="match status" value="1"/>
</dbReference>
<evidence type="ECO:0000259" key="5">
    <source>
        <dbReference type="SMART" id="SM00530"/>
    </source>
</evidence>
<dbReference type="PRINTS" id="PR00320">
    <property type="entry name" value="GPROTEINBRPT"/>
</dbReference>
<name>A0A7U3V0B4_9ACTN</name>
<dbReference type="InterPro" id="IPR036322">
    <property type="entry name" value="WD40_repeat_dom_sf"/>
</dbReference>
<evidence type="ECO:0000256" key="3">
    <source>
        <dbReference type="PROSITE-ProRule" id="PRU00221"/>
    </source>
</evidence>
<dbReference type="Pfam" id="PF00400">
    <property type="entry name" value="WD40"/>
    <property type="match status" value="14"/>
</dbReference>
<dbReference type="Gene3D" id="3.40.50.300">
    <property type="entry name" value="P-loop containing nucleotide triphosphate hydrolases"/>
    <property type="match status" value="1"/>
</dbReference>
<reference evidence="6 7" key="4">
    <citation type="journal article" date="2020" name="Sci. Rep.">
        <title>beta-carboline chemical signals induce reveromycin production through a LuxR family regulator in Streptomyces sp. SN-593.</title>
        <authorList>
            <person name="Panthee S."/>
            <person name="Kito N."/>
            <person name="Hayashi T."/>
            <person name="Shimizu T."/>
            <person name="Ishikawa J."/>
            <person name="Hamamoto H."/>
            <person name="Osada H."/>
            <person name="Takahashi S."/>
        </authorList>
    </citation>
    <scope>NUCLEOTIDE SEQUENCE [LARGE SCALE GENOMIC DNA]</scope>
    <source>
        <strain evidence="6 7">SN-593</strain>
    </source>
</reference>
<feature type="repeat" description="WD" evidence="3">
    <location>
        <begin position="1178"/>
        <end position="1212"/>
    </location>
</feature>
<evidence type="ECO:0000313" key="7">
    <source>
        <dbReference type="Proteomes" id="UP000595703"/>
    </source>
</evidence>
<dbReference type="PROSITE" id="PS50082">
    <property type="entry name" value="WD_REPEATS_2"/>
    <property type="match status" value="14"/>
</dbReference>
<dbReference type="Pfam" id="PF20703">
    <property type="entry name" value="nSTAND1"/>
    <property type="match status" value="1"/>
</dbReference>
<protein>
    <submittedName>
        <fullName evidence="6">Putative WD-40 repeat protein</fullName>
    </submittedName>
</protein>
<organism evidence="6 7">
    <name type="scientific">Actinacidiphila reveromycinica</name>
    <dbReference type="NCBI Taxonomy" id="659352"/>
    <lineage>
        <taxon>Bacteria</taxon>
        <taxon>Bacillati</taxon>
        <taxon>Actinomycetota</taxon>
        <taxon>Actinomycetes</taxon>
        <taxon>Kitasatosporales</taxon>
        <taxon>Streptomycetaceae</taxon>
        <taxon>Actinacidiphila</taxon>
    </lineage>
</organism>
<dbReference type="Gene3D" id="2.130.10.10">
    <property type="entry name" value="YVTN repeat-like/Quinoprotein amine dehydrogenase"/>
    <property type="match status" value="6"/>
</dbReference>
<dbReference type="SUPFAM" id="SSF52540">
    <property type="entry name" value="P-loop containing nucleoside triphosphate hydrolases"/>
    <property type="match status" value="1"/>
</dbReference>
<feature type="repeat" description="WD" evidence="3">
    <location>
        <begin position="635"/>
        <end position="668"/>
    </location>
</feature>
<dbReference type="Proteomes" id="UP000595703">
    <property type="component" value="Chromosome"/>
</dbReference>
<dbReference type="SMART" id="SM00320">
    <property type="entry name" value="WD40"/>
    <property type="match status" value="14"/>
</dbReference>
<feature type="repeat" description="WD" evidence="3">
    <location>
        <begin position="727"/>
        <end position="761"/>
    </location>
</feature>
<feature type="repeat" description="WD" evidence="3">
    <location>
        <begin position="1040"/>
        <end position="1081"/>
    </location>
</feature>
<keyword evidence="7" id="KW-1185">Reference proteome</keyword>
<dbReference type="EMBL" id="AP018365">
    <property type="protein sequence ID" value="BBB02023.1"/>
    <property type="molecule type" value="Genomic_DNA"/>
</dbReference>
<dbReference type="CDD" id="cd00093">
    <property type="entry name" value="HTH_XRE"/>
    <property type="match status" value="1"/>
</dbReference>
<feature type="repeat" description="WD" evidence="3">
    <location>
        <begin position="910"/>
        <end position="943"/>
    </location>
</feature>
<proteinExistence type="predicted"/>
<dbReference type="SMART" id="SM00530">
    <property type="entry name" value="HTH_XRE"/>
    <property type="match status" value="1"/>
</dbReference>
<evidence type="ECO:0000256" key="2">
    <source>
        <dbReference type="ARBA" id="ARBA00022737"/>
    </source>
</evidence>
<dbReference type="InterPro" id="IPR001680">
    <property type="entry name" value="WD40_rpt"/>
</dbReference>
<feature type="repeat" description="WD" evidence="3">
    <location>
        <begin position="1132"/>
        <end position="1166"/>
    </location>
</feature>
<dbReference type="CDD" id="cd00200">
    <property type="entry name" value="WD40"/>
    <property type="match status" value="2"/>
</dbReference>
<dbReference type="InterPro" id="IPR027417">
    <property type="entry name" value="P-loop_NTPase"/>
</dbReference>
<feature type="repeat" description="WD" evidence="3">
    <location>
        <begin position="1086"/>
        <end position="1119"/>
    </location>
</feature>
<keyword evidence="2" id="KW-0677">Repeat</keyword>
<feature type="repeat" description="WD" evidence="3">
    <location>
        <begin position="948"/>
        <end position="981"/>
    </location>
</feature>
<feature type="region of interest" description="Disordered" evidence="4">
    <location>
        <begin position="82"/>
        <end position="105"/>
    </location>
</feature>
<dbReference type="InterPro" id="IPR019775">
    <property type="entry name" value="WD40_repeat_CS"/>
</dbReference>
<feature type="repeat" description="WD" evidence="3">
    <location>
        <begin position="994"/>
        <end position="1027"/>
    </location>
</feature>
<dbReference type="InterPro" id="IPR015943">
    <property type="entry name" value="WD40/YVTN_repeat-like_dom_sf"/>
</dbReference>
<reference evidence="6 7" key="3">
    <citation type="journal article" date="2011" name="Nat. Chem. Biol.">
        <title>Reveromycin A biosynthesis uses RevG and RevJ for stereospecific spiroacetal formation.</title>
        <authorList>
            <person name="Takahashi S."/>
            <person name="Toyoda A."/>
            <person name="Sekiyama Y."/>
            <person name="Takagi H."/>
            <person name="Nogawa T."/>
            <person name="Uramoto M."/>
            <person name="Suzuki R."/>
            <person name="Koshino H."/>
            <person name="Kumano T."/>
            <person name="Panthee S."/>
            <person name="Dairi T."/>
            <person name="Ishikawa J."/>
            <person name="Ikeda H."/>
            <person name="Sakaki Y."/>
            <person name="Osada H."/>
        </authorList>
    </citation>
    <scope>NUCLEOTIDE SEQUENCE [LARGE SCALE GENOMIC DNA]</scope>
    <source>
        <strain evidence="6 7">SN-593</strain>
    </source>
</reference>
<reference evidence="6 7" key="2">
    <citation type="journal article" date="2011" name="J. Antibiot.">
        <title>Furaquinocins I and J: novel polyketide isoprenoid hybrid compounds from Streptomyces reveromyceticus SN-593.</title>
        <authorList>
            <person name="Panthee S."/>
            <person name="Takahashi S."/>
            <person name="Takagi H."/>
            <person name="Nogawa T."/>
            <person name="Oowada E."/>
            <person name="Uramoto M."/>
            <person name="Osada H."/>
        </authorList>
    </citation>
    <scope>NUCLEOTIDE SEQUENCE [LARGE SCALE GENOMIC DNA]</scope>
    <source>
        <strain evidence="6 7">SN-593</strain>
    </source>
</reference>
<dbReference type="PROSITE" id="PS00678">
    <property type="entry name" value="WD_REPEATS_1"/>
    <property type="match status" value="9"/>
</dbReference>
<dbReference type="KEGG" id="arev:RVR_9714"/>